<dbReference type="Gene3D" id="3.20.20.60">
    <property type="entry name" value="Phosphoenolpyruvate-binding domains"/>
    <property type="match status" value="1"/>
</dbReference>
<feature type="binding site" evidence="5">
    <location>
        <position position="156"/>
    </location>
    <ligand>
        <name>Mg(2+)</name>
        <dbReference type="ChEBI" id="CHEBI:18420"/>
    </ligand>
</feature>
<accession>B0CVC3</accession>
<proteinExistence type="predicted"/>
<dbReference type="GO" id="GO:0000287">
    <property type="term" value="F:magnesium ion binding"/>
    <property type="evidence" value="ECO:0007669"/>
    <property type="project" value="TreeGrafter"/>
</dbReference>
<dbReference type="SUPFAM" id="SSF51621">
    <property type="entry name" value="Phosphoenolpyruvate/pyruvate domain"/>
    <property type="match status" value="1"/>
</dbReference>
<evidence type="ECO:0000256" key="1">
    <source>
        <dbReference type="ARBA" id="ARBA00001946"/>
    </source>
</evidence>
<feature type="binding site" evidence="4">
    <location>
        <position position="93"/>
    </location>
    <ligand>
        <name>substrate</name>
    </ligand>
</feature>
<dbReference type="STRING" id="486041.B0CVC3"/>
<dbReference type="GO" id="GO:0003824">
    <property type="term" value="F:catalytic activity"/>
    <property type="evidence" value="ECO:0007669"/>
    <property type="project" value="InterPro"/>
</dbReference>
<dbReference type="Pfam" id="PF03328">
    <property type="entry name" value="HpcH_HpaI"/>
    <property type="match status" value="1"/>
</dbReference>
<dbReference type="KEGG" id="lbc:LACBIDRAFT_245635"/>
<dbReference type="PANTHER" id="PTHR32308:SF0">
    <property type="entry name" value="HPCH_HPAI ALDOLASE_CITRATE LYASE DOMAIN-CONTAINING PROTEIN"/>
    <property type="match status" value="1"/>
</dbReference>
<evidence type="ECO:0000256" key="2">
    <source>
        <dbReference type="ARBA" id="ARBA00022723"/>
    </source>
</evidence>
<dbReference type="OrthoDB" id="1773at2759"/>
<evidence type="ECO:0000313" key="7">
    <source>
        <dbReference type="EMBL" id="EDR13727.1"/>
    </source>
</evidence>
<organism evidence="8">
    <name type="scientific">Laccaria bicolor (strain S238N-H82 / ATCC MYA-4686)</name>
    <name type="common">Bicoloured deceiver</name>
    <name type="synonym">Laccaria laccata var. bicolor</name>
    <dbReference type="NCBI Taxonomy" id="486041"/>
    <lineage>
        <taxon>Eukaryota</taxon>
        <taxon>Fungi</taxon>
        <taxon>Dikarya</taxon>
        <taxon>Basidiomycota</taxon>
        <taxon>Agaricomycotina</taxon>
        <taxon>Agaricomycetes</taxon>
        <taxon>Agaricomycetidae</taxon>
        <taxon>Agaricales</taxon>
        <taxon>Agaricineae</taxon>
        <taxon>Hydnangiaceae</taxon>
        <taxon>Laccaria</taxon>
    </lineage>
</organism>
<dbReference type="PIRSF" id="PIRSF015582">
    <property type="entry name" value="Cit_lyase_B"/>
    <property type="match status" value="1"/>
</dbReference>
<keyword evidence="3 5" id="KW-0460">Magnesium</keyword>
<reference evidence="7 8" key="1">
    <citation type="journal article" date="2008" name="Nature">
        <title>The genome of Laccaria bicolor provides insights into mycorrhizal symbiosis.</title>
        <authorList>
            <person name="Martin F."/>
            <person name="Aerts A."/>
            <person name="Ahren D."/>
            <person name="Brun A."/>
            <person name="Danchin E.G.J."/>
            <person name="Duchaussoy F."/>
            <person name="Gibon J."/>
            <person name="Kohler A."/>
            <person name="Lindquist E."/>
            <person name="Pereda V."/>
            <person name="Salamov A."/>
            <person name="Shapiro H.J."/>
            <person name="Wuyts J."/>
            <person name="Blaudez D."/>
            <person name="Buee M."/>
            <person name="Brokstein P."/>
            <person name="Canbaeck B."/>
            <person name="Cohen D."/>
            <person name="Courty P.E."/>
            <person name="Coutinho P.M."/>
            <person name="Delaruelle C."/>
            <person name="Detter J.C."/>
            <person name="Deveau A."/>
            <person name="DiFazio S."/>
            <person name="Duplessis S."/>
            <person name="Fraissinet-Tachet L."/>
            <person name="Lucic E."/>
            <person name="Frey-Klett P."/>
            <person name="Fourrey C."/>
            <person name="Feussner I."/>
            <person name="Gay G."/>
            <person name="Grimwood J."/>
            <person name="Hoegger P.J."/>
            <person name="Jain P."/>
            <person name="Kilaru S."/>
            <person name="Labbe J."/>
            <person name="Lin Y.C."/>
            <person name="Legue V."/>
            <person name="Le Tacon F."/>
            <person name="Marmeisse R."/>
            <person name="Melayah D."/>
            <person name="Montanini B."/>
            <person name="Muratet M."/>
            <person name="Nehls U."/>
            <person name="Niculita-Hirzel H."/>
            <person name="Oudot-Le Secq M.P."/>
            <person name="Peter M."/>
            <person name="Quesneville H."/>
            <person name="Rajashekar B."/>
            <person name="Reich M."/>
            <person name="Rouhier N."/>
            <person name="Schmutz J."/>
            <person name="Yin T."/>
            <person name="Chalot M."/>
            <person name="Henrissat B."/>
            <person name="Kuees U."/>
            <person name="Lucas S."/>
            <person name="Van de Peer Y."/>
            <person name="Podila G.K."/>
            <person name="Polle A."/>
            <person name="Pukkila P.J."/>
            <person name="Richardson P.M."/>
            <person name="Rouze P."/>
            <person name="Sanders I.R."/>
            <person name="Stajich J.E."/>
            <person name="Tunlid A."/>
            <person name="Tuskan G."/>
            <person name="Grigoriev I.V."/>
        </authorList>
    </citation>
    <scope>NUCLEOTIDE SEQUENCE [LARGE SCALE GENOMIC DNA]</scope>
    <source>
        <strain evidence="8">S238N-H82 / ATCC MYA-4686</strain>
    </source>
</reference>
<feature type="domain" description="HpcH/HpaI aldolase/citrate lyase" evidence="6">
    <location>
        <begin position="29"/>
        <end position="253"/>
    </location>
</feature>
<feature type="binding site" evidence="4">
    <location>
        <position position="156"/>
    </location>
    <ligand>
        <name>substrate</name>
    </ligand>
</feature>
<evidence type="ECO:0000256" key="4">
    <source>
        <dbReference type="PIRSR" id="PIRSR015582-1"/>
    </source>
</evidence>
<feature type="binding site" evidence="5">
    <location>
        <position position="185"/>
    </location>
    <ligand>
        <name>Mg(2+)</name>
        <dbReference type="ChEBI" id="CHEBI:18420"/>
    </ligand>
</feature>
<dbReference type="HOGENOM" id="CLU_044864_1_1_1"/>
<dbReference type="InterPro" id="IPR011206">
    <property type="entry name" value="Citrate_lyase_beta/mcl1/mcl2"/>
</dbReference>
<protein>
    <submittedName>
        <fullName evidence="7">Predicted protein</fullName>
    </submittedName>
</protein>
<sequence length="338" mass="37355">MLAARSTSSFKRRLPIHPIIARKLNTLRRSYLYVPSSSERMLEKSLTTNSDVIIYDLEDSVPPDPSDKTRARSKLKDFLSKERHPAPNHIAVRVNDVTTPFFHADICEIVSNPSVTTLVLPKIHSKEDLDYASDAVQSALLGCHRDKPLNIVPSIESARAMWNLGDIAKWKSKHEISALLFAAEDFCADTSIIRTHSRRELLNPRSQIVIAAKAFGLDAIDMVCVNYKDLETLKDECRDGRHLGFTGKQAIHPSQVETIQATFVPTHQEILRAAKILRSMALAHASEKGAVGLEGEMIDAPMLKQAQKIILLAEAAGLEIPSLLEPGFNPPPSGAGYL</sequence>
<gene>
    <name evidence="7" type="ORF">LACBIDRAFT_245635</name>
</gene>
<dbReference type="PANTHER" id="PTHR32308">
    <property type="entry name" value="LYASE BETA SUBUNIT, PUTATIVE (AFU_ORTHOLOGUE AFUA_4G13030)-RELATED"/>
    <property type="match status" value="1"/>
</dbReference>
<evidence type="ECO:0000313" key="8">
    <source>
        <dbReference type="Proteomes" id="UP000001194"/>
    </source>
</evidence>
<evidence type="ECO:0000256" key="3">
    <source>
        <dbReference type="ARBA" id="ARBA00022842"/>
    </source>
</evidence>
<keyword evidence="8" id="KW-1185">Reference proteome</keyword>
<evidence type="ECO:0000256" key="5">
    <source>
        <dbReference type="PIRSR" id="PIRSR015582-2"/>
    </source>
</evidence>
<dbReference type="GeneID" id="6071597"/>
<dbReference type="InterPro" id="IPR005000">
    <property type="entry name" value="Aldolase/citrate-lyase_domain"/>
</dbReference>
<dbReference type="GO" id="GO:0006107">
    <property type="term" value="P:oxaloacetate metabolic process"/>
    <property type="evidence" value="ECO:0007669"/>
    <property type="project" value="TreeGrafter"/>
</dbReference>
<dbReference type="EMBL" id="DS547093">
    <property type="protein sequence ID" value="EDR13727.1"/>
    <property type="molecule type" value="Genomic_DNA"/>
</dbReference>
<dbReference type="InterPro" id="IPR040442">
    <property type="entry name" value="Pyrv_kinase-like_dom_sf"/>
</dbReference>
<dbReference type="RefSeq" id="XP_001876225.1">
    <property type="nucleotide sequence ID" value="XM_001876190.1"/>
</dbReference>
<dbReference type="InterPro" id="IPR015813">
    <property type="entry name" value="Pyrv/PenolPyrv_kinase-like_dom"/>
</dbReference>
<evidence type="ECO:0000259" key="6">
    <source>
        <dbReference type="Pfam" id="PF03328"/>
    </source>
</evidence>
<name>B0CVC3_LACBS</name>
<dbReference type="InParanoid" id="B0CVC3"/>
<dbReference type="AlphaFoldDB" id="B0CVC3"/>
<comment type="cofactor">
    <cofactor evidence="1">
        <name>Mg(2+)</name>
        <dbReference type="ChEBI" id="CHEBI:18420"/>
    </cofactor>
</comment>
<keyword evidence="2 5" id="KW-0479">Metal-binding</keyword>
<dbReference type="Proteomes" id="UP000001194">
    <property type="component" value="Unassembled WGS sequence"/>
</dbReference>